<evidence type="ECO:0000256" key="1">
    <source>
        <dbReference type="ARBA" id="ARBA00022679"/>
    </source>
</evidence>
<dbReference type="Gene3D" id="3.30.1540.10">
    <property type="entry name" value="formyl-coa transferase, domain 3"/>
    <property type="match status" value="1"/>
</dbReference>
<dbReference type="Gene3D" id="3.40.50.10540">
    <property type="entry name" value="Crotonobetainyl-coa:carnitine coa-transferase, domain 1"/>
    <property type="match status" value="1"/>
</dbReference>
<gene>
    <name evidence="2" type="ORF">EV147_4567</name>
</gene>
<comment type="caution">
    <text evidence="2">The sequence shown here is derived from an EMBL/GenBank/DDBJ whole genome shotgun (WGS) entry which is preliminary data.</text>
</comment>
<dbReference type="OrthoDB" id="9058532at2"/>
<dbReference type="InterPro" id="IPR003673">
    <property type="entry name" value="CoA-Trfase_fam_III"/>
</dbReference>
<dbReference type="PANTHER" id="PTHR48207:SF3">
    <property type="entry name" value="SUCCINATE--HYDROXYMETHYLGLUTARATE COA-TRANSFERASE"/>
    <property type="match status" value="1"/>
</dbReference>
<organism evidence="2 3">
    <name type="scientific">Cupriavidus agavae</name>
    <dbReference type="NCBI Taxonomy" id="1001822"/>
    <lineage>
        <taxon>Bacteria</taxon>
        <taxon>Pseudomonadati</taxon>
        <taxon>Pseudomonadota</taxon>
        <taxon>Betaproteobacteria</taxon>
        <taxon>Burkholderiales</taxon>
        <taxon>Burkholderiaceae</taxon>
        <taxon>Cupriavidus</taxon>
    </lineage>
</organism>
<dbReference type="InterPro" id="IPR050483">
    <property type="entry name" value="CoA-transferase_III_domain"/>
</dbReference>
<accession>A0A4Q7RDZ5</accession>
<dbReference type="GO" id="GO:0008410">
    <property type="term" value="F:CoA-transferase activity"/>
    <property type="evidence" value="ECO:0007669"/>
    <property type="project" value="TreeGrafter"/>
</dbReference>
<evidence type="ECO:0000313" key="2">
    <source>
        <dbReference type="EMBL" id="RZT31386.1"/>
    </source>
</evidence>
<dbReference type="AlphaFoldDB" id="A0A4Q7RDZ5"/>
<dbReference type="InterPro" id="IPR023606">
    <property type="entry name" value="CoA-Trfase_III_dom_1_sf"/>
</dbReference>
<dbReference type="EMBL" id="SGXM01000009">
    <property type="protein sequence ID" value="RZT31386.1"/>
    <property type="molecule type" value="Genomic_DNA"/>
</dbReference>
<proteinExistence type="predicted"/>
<name>A0A4Q7RDZ5_9BURK</name>
<sequence>MTVSPDASQTDAPLSGLRVIDFGQFIAAPSAGQILADLGADVIKVEPPGGDASRRSGWQADDCGPMFSAYNRGKRSIVLDLRQEADRRAARALIDGADVVLQNARPGVMEKYGLGAATLRANHPRLVYGSVDGFGNTGPAAARPGLDIAAQAESGMMSINGDAHADPTRIGFTVVDVMAGRTLATGVLAALVRRGIAGQGAHVRVSLIDVALDMLSQQWAEFQLHGTPPSRCGNGQATLAPAADVIATGAGQVVVSAYLQDHFARLCQCIGRPELTSDARFHDNAARVANRAALREALAEAFHGLTADQVCARLTEAGVVCGVVRDLGDAVAHAAATMPERVIDVPSPGPRSLRMPALPISIDDLPVRAGALPGIGEHTREVLGELA</sequence>
<dbReference type="PANTHER" id="PTHR48207">
    <property type="entry name" value="SUCCINATE--HYDROXYMETHYLGLUTARATE COA-TRANSFERASE"/>
    <property type="match status" value="1"/>
</dbReference>
<keyword evidence="1 2" id="KW-0808">Transferase</keyword>
<dbReference type="SUPFAM" id="SSF89796">
    <property type="entry name" value="CoA-transferase family III (CaiB/BaiF)"/>
    <property type="match status" value="1"/>
</dbReference>
<dbReference type="Proteomes" id="UP000291078">
    <property type="component" value="Unassembled WGS sequence"/>
</dbReference>
<reference evidence="2 3" key="1">
    <citation type="journal article" date="2015" name="Stand. Genomic Sci.">
        <title>Genomic Encyclopedia of Bacterial and Archaeal Type Strains, Phase III: the genomes of soil and plant-associated and newly described type strains.</title>
        <authorList>
            <person name="Whitman W.B."/>
            <person name="Woyke T."/>
            <person name="Klenk H.P."/>
            <person name="Zhou Y."/>
            <person name="Lilburn T.G."/>
            <person name="Beck B.J."/>
            <person name="De Vos P."/>
            <person name="Vandamme P."/>
            <person name="Eisen J.A."/>
            <person name="Garrity G."/>
            <person name="Hugenholtz P."/>
            <person name="Kyrpides N.C."/>
        </authorList>
    </citation>
    <scope>NUCLEOTIDE SEQUENCE [LARGE SCALE GENOMIC DNA]</scope>
    <source>
        <strain evidence="2 3">ASC-9842</strain>
    </source>
</reference>
<dbReference type="RefSeq" id="WP_157994718.1">
    <property type="nucleotide sequence ID" value="NZ_SGXM01000009.1"/>
</dbReference>
<keyword evidence="3" id="KW-1185">Reference proteome</keyword>
<evidence type="ECO:0000313" key="3">
    <source>
        <dbReference type="Proteomes" id="UP000291078"/>
    </source>
</evidence>
<dbReference type="InterPro" id="IPR044855">
    <property type="entry name" value="CoA-Trfase_III_dom3_sf"/>
</dbReference>
<dbReference type="Pfam" id="PF02515">
    <property type="entry name" value="CoA_transf_3"/>
    <property type="match status" value="1"/>
</dbReference>
<protein>
    <submittedName>
        <fullName evidence="2">Crotonobetainyl-CoA:carnitine CoA-transferase CaiB-like acyl-CoA transferase</fullName>
    </submittedName>
</protein>